<keyword evidence="5" id="KW-0249">Electron transport</keyword>
<dbReference type="Gene3D" id="1.20.120.1770">
    <property type="match status" value="1"/>
</dbReference>
<name>A0AA89C7J5_PINIB</name>
<keyword evidence="6 8" id="KW-1133">Transmembrane helix</keyword>
<evidence type="ECO:0000313" key="11">
    <source>
        <dbReference type="EMBL" id="KAK3098085.1"/>
    </source>
</evidence>
<evidence type="ECO:0008006" key="13">
    <source>
        <dbReference type="Google" id="ProtNLM"/>
    </source>
</evidence>
<comment type="subcellular location">
    <subcellularLocation>
        <location evidence="1">Membrane</location>
    </subcellularLocation>
</comment>
<evidence type="ECO:0000256" key="5">
    <source>
        <dbReference type="ARBA" id="ARBA00022982"/>
    </source>
</evidence>
<dbReference type="Proteomes" id="UP001186944">
    <property type="component" value="Unassembled WGS sequence"/>
</dbReference>
<dbReference type="SMART" id="SM00664">
    <property type="entry name" value="DoH"/>
    <property type="match status" value="1"/>
</dbReference>
<dbReference type="AlphaFoldDB" id="A0AA89C7J5"/>
<evidence type="ECO:0000256" key="2">
    <source>
        <dbReference type="ARBA" id="ARBA00022448"/>
    </source>
</evidence>
<feature type="transmembrane region" description="Helical" evidence="8">
    <location>
        <begin position="148"/>
        <end position="167"/>
    </location>
</feature>
<feature type="domain" description="Cytochrome b561" evidence="10">
    <location>
        <begin position="108"/>
        <end position="320"/>
    </location>
</feature>
<accession>A0AA89C7J5</accession>
<evidence type="ECO:0000256" key="6">
    <source>
        <dbReference type="ARBA" id="ARBA00022989"/>
    </source>
</evidence>
<keyword evidence="2" id="KW-0813">Transport</keyword>
<keyword evidence="12" id="KW-1185">Reference proteome</keyword>
<organism evidence="11 12">
    <name type="scientific">Pinctada imbricata</name>
    <name type="common">Atlantic pearl-oyster</name>
    <name type="synonym">Pinctada martensii</name>
    <dbReference type="NCBI Taxonomy" id="66713"/>
    <lineage>
        <taxon>Eukaryota</taxon>
        <taxon>Metazoa</taxon>
        <taxon>Spiralia</taxon>
        <taxon>Lophotrochozoa</taxon>
        <taxon>Mollusca</taxon>
        <taxon>Bivalvia</taxon>
        <taxon>Autobranchia</taxon>
        <taxon>Pteriomorphia</taxon>
        <taxon>Pterioida</taxon>
        <taxon>Pterioidea</taxon>
        <taxon>Pteriidae</taxon>
        <taxon>Pinctada</taxon>
    </lineage>
</organism>
<comment type="caution">
    <text evidence="11">The sequence shown here is derived from an EMBL/GenBank/DDBJ whole genome shotgun (WGS) entry which is preliminary data.</text>
</comment>
<gene>
    <name evidence="11" type="ORF">FSP39_015973</name>
</gene>
<dbReference type="PANTHER" id="PTHR23130">
    <property type="entry name" value="CYTOCHROME B561 AND DOMON DOMAIN-CONTAINING PROTEIN"/>
    <property type="match status" value="1"/>
</dbReference>
<evidence type="ECO:0000259" key="10">
    <source>
        <dbReference type="PROSITE" id="PS50939"/>
    </source>
</evidence>
<evidence type="ECO:0000256" key="3">
    <source>
        <dbReference type="ARBA" id="ARBA00022692"/>
    </source>
</evidence>
<dbReference type="CDD" id="cd08760">
    <property type="entry name" value="Cyt_b561_FRRS1_like"/>
    <property type="match status" value="1"/>
</dbReference>
<feature type="transmembrane region" description="Helical" evidence="8">
    <location>
        <begin position="354"/>
        <end position="375"/>
    </location>
</feature>
<dbReference type="PROSITE" id="PS50939">
    <property type="entry name" value="CYTOCHROME_B561"/>
    <property type="match status" value="1"/>
</dbReference>
<sequence length="381" mass="42538">MMLETTVVRTVGDIYQAIGFSDDDKMGGDSVIMCKYASGVSSVEVGSNTGKVYQPLSDRTKSLSQISISTNGTIFRCSFNRDINSTDPEIFSLERSWNLLYARGIVAGGSPQHHNFRRASPSQVDFLTASLITAEDTDKTMIKVHGSLMIIAWIFFSSIGIVTARHYKAEWPDDSINKQKVWFQVHRACMILVFLCTAASFVVIFLEVEGYREIVVTDGRKYLESHPILGIVVTCLTCINPIMSLFRCAPDDKKRPIFNVAHFIVGSAAHILSAITITFGMNLEHAGVPEEATYVMYGYVATFILIEIILEVWRIAGAKQKDIDDSVQMNDISSVSQDSTPNKSLYKRKSRKPLVLYFHTVAMMVYAITMIVLVFQDNSET</sequence>
<keyword evidence="4" id="KW-0732">Signal</keyword>
<keyword evidence="7 8" id="KW-0472">Membrane</keyword>
<feature type="transmembrane region" description="Helical" evidence="8">
    <location>
        <begin position="188"/>
        <end position="208"/>
    </location>
</feature>
<dbReference type="SMART" id="SM00665">
    <property type="entry name" value="B561"/>
    <property type="match status" value="1"/>
</dbReference>
<feature type="transmembrane region" description="Helical" evidence="8">
    <location>
        <begin position="260"/>
        <end position="282"/>
    </location>
</feature>
<protein>
    <recommendedName>
        <fullName evidence="13">Ferric-chelate reductase 1</fullName>
    </recommendedName>
</protein>
<evidence type="ECO:0000256" key="1">
    <source>
        <dbReference type="ARBA" id="ARBA00004370"/>
    </source>
</evidence>
<dbReference type="EMBL" id="VSWD01000007">
    <property type="protein sequence ID" value="KAK3098085.1"/>
    <property type="molecule type" value="Genomic_DNA"/>
</dbReference>
<evidence type="ECO:0000313" key="12">
    <source>
        <dbReference type="Proteomes" id="UP001186944"/>
    </source>
</evidence>
<feature type="transmembrane region" description="Helical" evidence="8">
    <location>
        <begin position="294"/>
        <end position="313"/>
    </location>
</feature>
<evidence type="ECO:0000256" key="7">
    <source>
        <dbReference type="ARBA" id="ARBA00023136"/>
    </source>
</evidence>
<dbReference type="InterPro" id="IPR005018">
    <property type="entry name" value="DOMON_domain"/>
</dbReference>
<keyword evidence="3 8" id="KW-0812">Transmembrane</keyword>
<feature type="domain" description="DOMON" evidence="9">
    <location>
        <begin position="1"/>
        <end position="104"/>
    </location>
</feature>
<reference evidence="11" key="1">
    <citation type="submission" date="2019-08" db="EMBL/GenBank/DDBJ databases">
        <title>The improved chromosome-level genome for the pearl oyster Pinctada fucata martensii using PacBio sequencing and Hi-C.</title>
        <authorList>
            <person name="Zheng Z."/>
        </authorList>
    </citation>
    <scope>NUCLEOTIDE SEQUENCE</scope>
    <source>
        <strain evidence="11">ZZ-2019</strain>
        <tissue evidence="11">Adductor muscle</tissue>
    </source>
</reference>
<dbReference type="PROSITE" id="PS50836">
    <property type="entry name" value="DOMON"/>
    <property type="match status" value="1"/>
</dbReference>
<dbReference type="GO" id="GO:0016020">
    <property type="term" value="C:membrane"/>
    <property type="evidence" value="ECO:0007669"/>
    <property type="project" value="UniProtKB-SubCell"/>
</dbReference>
<dbReference type="Pfam" id="PF03188">
    <property type="entry name" value="Cytochrom_B561"/>
    <property type="match status" value="1"/>
</dbReference>
<proteinExistence type="predicted"/>
<evidence type="ECO:0000256" key="4">
    <source>
        <dbReference type="ARBA" id="ARBA00022729"/>
    </source>
</evidence>
<dbReference type="PANTHER" id="PTHR23130:SF171">
    <property type="entry name" value="OS01G0895300 PROTEIN"/>
    <property type="match status" value="1"/>
</dbReference>
<dbReference type="Pfam" id="PF03351">
    <property type="entry name" value="DOMON"/>
    <property type="match status" value="1"/>
</dbReference>
<evidence type="ECO:0000256" key="8">
    <source>
        <dbReference type="SAM" id="Phobius"/>
    </source>
</evidence>
<evidence type="ECO:0000259" key="9">
    <source>
        <dbReference type="PROSITE" id="PS50836"/>
    </source>
</evidence>
<dbReference type="InterPro" id="IPR006593">
    <property type="entry name" value="Cyt_b561/ferric_Rdtase_TM"/>
</dbReference>